<dbReference type="GO" id="GO:1990904">
    <property type="term" value="C:ribonucleoprotein complex"/>
    <property type="evidence" value="ECO:0007669"/>
    <property type="project" value="UniProtKB-KW"/>
</dbReference>
<gene>
    <name evidence="12" type="primary">rpl24</name>
</gene>
<organism evidence="12">
    <name type="scientific">Synura petersenii</name>
    <dbReference type="NCBI Taxonomy" id="52555"/>
    <lineage>
        <taxon>Eukaryota</taxon>
        <taxon>Sar</taxon>
        <taxon>Stramenopiles</taxon>
        <taxon>Ochrophyta</taxon>
        <taxon>Synurophyceae</taxon>
        <taxon>Synurales</taxon>
        <taxon>Mallomonadaceae</taxon>
        <taxon>Synura</taxon>
    </lineage>
</organism>
<comment type="subunit">
    <text evidence="4">Part of the 50S ribosomal subunit.</text>
</comment>
<proteinExistence type="inferred from homology"/>
<dbReference type="PROSITE" id="PS01108">
    <property type="entry name" value="RIBOSOMAL_L24"/>
    <property type="match status" value="1"/>
</dbReference>
<evidence type="ECO:0000256" key="3">
    <source>
        <dbReference type="ARBA" id="ARBA00010618"/>
    </source>
</evidence>
<dbReference type="GO" id="GO:0005840">
    <property type="term" value="C:ribosome"/>
    <property type="evidence" value="ECO:0007669"/>
    <property type="project" value="UniProtKB-KW"/>
</dbReference>
<protein>
    <recommendedName>
        <fullName evidence="9">Large ribosomal subunit protein uL24c</fullName>
    </recommendedName>
    <alternativeName>
        <fullName evidence="10">50S ribosomal protein L24, chloroplastic</fullName>
    </alternativeName>
</protein>
<reference evidence="12" key="1">
    <citation type="submission" date="2018-08" db="EMBL/GenBank/DDBJ databases">
        <title>Comparative Plastid Genomics of Synurophyceae: Evolutionary Evidence of Lateral Gene Transfer and Inverted Repeat Dynamics.</title>
        <authorList>
            <person name="Kim J.I."/>
            <person name="Shin H."/>
            <person name="Skaloud P."/>
            <person name="Jung J."/>
            <person name="Yoon H.S."/>
            <person name="Archibald J.M."/>
            <person name="Shin W."/>
        </authorList>
    </citation>
    <scope>NUCLEOTIDE SEQUENCE</scope>
    <source>
        <strain evidence="12">S114.C7</strain>
    </source>
</reference>
<keyword evidence="6 12" id="KW-0934">Plastid</keyword>
<comment type="similarity">
    <text evidence="3">Belongs to the universal ribosomal protein uL24 family.</text>
</comment>
<dbReference type="InterPro" id="IPR005824">
    <property type="entry name" value="KOW"/>
</dbReference>
<dbReference type="InterPro" id="IPR005825">
    <property type="entry name" value="Ribosomal_uL24_CS"/>
</dbReference>
<dbReference type="GO" id="GO:0009507">
    <property type="term" value="C:chloroplast"/>
    <property type="evidence" value="ECO:0007669"/>
    <property type="project" value="UniProtKB-SubCell"/>
</dbReference>
<comment type="function">
    <text evidence="1">One of two assembly initiator proteins, it binds directly to the 5'-end of the 23S rRNA, where it nucleates assembly of the 50S subunit.</text>
</comment>
<sequence length="109" mass="12485">MTKKKSHVKIGDKIKVISGNQKGIIGTITTLLPKTSVAFIDTISPRLKYLKKPQEGESKKIELQIPIHVSNIMLWENAKNNCSRIGYKILNQQKKRYFKKSGNFVEQEK</sequence>
<feature type="domain" description="KOW" evidence="11">
    <location>
        <begin position="7"/>
        <end position="34"/>
    </location>
</feature>
<dbReference type="PANTHER" id="PTHR12903">
    <property type="entry name" value="MITOCHONDRIAL RIBOSOMAL PROTEIN L24"/>
    <property type="match status" value="1"/>
</dbReference>
<dbReference type="GO" id="GO:0006412">
    <property type="term" value="P:translation"/>
    <property type="evidence" value="ECO:0007669"/>
    <property type="project" value="InterPro"/>
</dbReference>
<comment type="subcellular location">
    <subcellularLocation>
        <location evidence="2">Plastid</location>
        <location evidence="2">Chloroplast</location>
    </subcellularLocation>
</comment>
<evidence type="ECO:0000256" key="7">
    <source>
        <dbReference type="ARBA" id="ARBA00022980"/>
    </source>
</evidence>
<evidence type="ECO:0000256" key="2">
    <source>
        <dbReference type="ARBA" id="ARBA00004229"/>
    </source>
</evidence>
<evidence type="ECO:0000256" key="9">
    <source>
        <dbReference type="ARBA" id="ARBA00035282"/>
    </source>
</evidence>
<evidence type="ECO:0000256" key="4">
    <source>
        <dbReference type="ARBA" id="ARBA00011838"/>
    </source>
</evidence>
<accession>A0A3G2QYF6</accession>
<evidence type="ECO:0000259" key="11">
    <source>
        <dbReference type="SMART" id="SM00739"/>
    </source>
</evidence>
<dbReference type="GO" id="GO:0003723">
    <property type="term" value="F:RNA binding"/>
    <property type="evidence" value="ECO:0007669"/>
    <property type="project" value="InterPro"/>
</dbReference>
<name>A0A3G2QYF6_9STRA</name>
<evidence type="ECO:0000256" key="10">
    <source>
        <dbReference type="ARBA" id="ARBA00035361"/>
    </source>
</evidence>
<dbReference type="CDD" id="cd06089">
    <property type="entry name" value="KOW_RPL26"/>
    <property type="match status" value="1"/>
</dbReference>
<dbReference type="NCBIfam" id="TIGR01079">
    <property type="entry name" value="rplX_bact"/>
    <property type="match status" value="1"/>
</dbReference>
<keyword evidence="7 12" id="KW-0689">Ribosomal protein</keyword>
<evidence type="ECO:0000313" key="12">
    <source>
        <dbReference type="EMBL" id="AYO28137.1"/>
    </source>
</evidence>
<dbReference type="SMART" id="SM00739">
    <property type="entry name" value="KOW"/>
    <property type="match status" value="1"/>
</dbReference>
<dbReference type="AlphaFoldDB" id="A0A3G2QYF6"/>
<dbReference type="Pfam" id="PF17136">
    <property type="entry name" value="ribosomal_L24"/>
    <property type="match status" value="1"/>
</dbReference>
<dbReference type="InterPro" id="IPR041988">
    <property type="entry name" value="Ribosomal_uL24_KOW"/>
</dbReference>
<dbReference type="SUPFAM" id="SSF50104">
    <property type="entry name" value="Translation proteins SH3-like domain"/>
    <property type="match status" value="1"/>
</dbReference>
<dbReference type="HAMAP" id="MF_01326_B">
    <property type="entry name" value="Ribosomal_uL24_B"/>
    <property type="match status" value="1"/>
</dbReference>
<keyword evidence="8" id="KW-0687">Ribonucleoprotein</keyword>
<evidence type="ECO:0000256" key="5">
    <source>
        <dbReference type="ARBA" id="ARBA00022528"/>
    </source>
</evidence>
<dbReference type="Gene3D" id="2.30.30.30">
    <property type="match status" value="1"/>
</dbReference>
<dbReference type="InterPro" id="IPR003256">
    <property type="entry name" value="Ribosomal_uL24"/>
</dbReference>
<evidence type="ECO:0000256" key="6">
    <source>
        <dbReference type="ARBA" id="ARBA00022640"/>
    </source>
</evidence>
<dbReference type="GO" id="GO:0003735">
    <property type="term" value="F:structural constituent of ribosome"/>
    <property type="evidence" value="ECO:0007669"/>
    <property type="project" value="InterPro"/>
</dbReference>
<geneLocation type="plastid" evidence="12"/>
<dbReference type="InterPro" id="IPR057264">
    <property type="entry name" value="Ribosomal_uL24_C"/>
</dbReference>
<evidence type="ECO:0000256" key="8">
    <source>
        <dbReference type="ARBA" id="ARBA00023274"/>
    </source>
</evidence>
<dbReference type="InterPro" id="IPR014722">
    <property type="entry name" value="Rib_uL2_dom2"/>
</dbReference>
<dbReference type="InterPro" id="IPR008991">
    <property type="entry name" value="Translation_prot_SH3-like_sf"/>
</dbReference>
<keyword evidence="5" id="KW-0150">Chloroplast</keyword>
<evidence type="ECO:0000256" key="1">
    <source>
        <dbReference type="ARBA" id="ARBA00004072"/>
    </source>
</evidence>
<dbReference type="EMBL" id="MH795128">
    <property type="protein sequence ID" value="AYO28137.1"/>
    <property type="molecule type" value="Genomic_DNA"/>
</dbReference>